<accession>A0A9P6NNP7</accession>
<dbReference type="EMBL" id="MU167248">
    <property type="protein sequence ID" value="KAG0147408.1"/>
    <property type="molecule type" value="Genomic_DNA"/>
</dbReference>
<proteinExistence type="predicted"/>
<dbReference type="AlphaFoldDB" id="A0A9P6NNP7"/>
<evidence type="ECO:0000256" key="1">
    <source>
        <dbReference type="SAM" id="MobiDB-lite"/>
    </source>
</evidence>
<reference evidence="2" key="1">
    <citation type="submission" date="2013-11" db="EMBL/GenBank/DDBJ databases">
        <title>Genome sequence of the fusiform rust pathogen reveals effectors for host alternation and coevolution with pine.</title>
        <authorList>
            <consortium name="DOE Joint Genome Institute"/>
            <person name="Smith K."/>
            <person name="Pendleton A."/>
            <person name="Kubisiak T."/>
            <person name="Anderson C."/>
            <person name="Salamov A."/>
            <person name="Aerts A."/>
            <person name="Riley R."/>
            <person name="Clum A."/>
            <person name="Lindquist E."/>
            <person name="Ence D."/>
            <person name="Campbell M."/>
            <person name="Kronenberg Z."/>
            <person name="Feau N."/>
            <person name="Dhillon B."/>
            <person name="Hamelin R."/>
            <person name="Burleigh J."/>
            <person name="Smith J."/>
            <person name="Yandell M."/>
            <person name="Nelson C."/>
            <person name="Grigoriev I."/>
            <person name="Davis J."/>
        </authorList>
    </citation>
    <scope>NUCLEOTIDE SEQUENCE</scope>
    <source>
        <strain evidence="2">G11</strain>
    </source>
</reference>
<comment type="caution">
    <text evidence="2">The sequence shown here is derived from an EMBL/GenBank/DDBJ whole genome shotgun (WGS) entry which is preliminary data.</text>
</comment>
<evidence type="ECO:0000313" key="2">
    <source>
        <dbReference type="EMBL" id="KAG0147408.1"/>
    </source>
</evidence>
<protein>
    <submittedName>
        <fullName evidence="2">Uncharacterized protein</fullName>
    </submittedName>
</protein>
<keyword evidence="3" id="KW-1185">Reference proteome</keyword>
<dbReference type="Proteomes" id="UP000886653">
    <property type="component" value="Unassembled WGS sequence"/>
</dbReference>
<evidence type="ECO:0000313" key="3">
    <source>
        <dbReference type="Proteomes" id="UP000886653"/>
    </source>
</evidence>
<name>A0A9P6NNP7_9BASI</name>
<gene>
    <name evidence="2" type="ORF">CROQUDRAFT_91482</name>
</gene>
<feature type="region of interest" description="Disordered" evidence="1">
    <location>
        <begin position="1"/>
        <end position="21"/>
    </location>
</feature>
<organism evidence="2 3">
    <name type="scientific">Cronartium quercuum f. sp. fusiforme G11</name>
    <dbReference type="NCBI Taxonomy" id="708437"/>
    <lineage>
        <taxon>Eukaryota</taxon>
        <taxon>Fungi</taxon>
        <taxon>Dikarya</taxon>
        <taxon>Basidiomycota</taxon>
        <taxon>Pucciniomycotina</taxon>
        <taxon>Pucciniomycetes</taxon>
        <taxon>Pucciniales</taxon>
        <taxon>Coleosporiaceae</taxon>
        <taxon>Cronartium</taxon>
    </lineage>
</organism>
<sequence length="62" mass="6553">MRKPGLDSAPKGKHPELTNGKTWKIPGAGAVALLGDWARRSCAAEHSNLSLMQQIPSPTSST</sequence>